<reference evidence="2" key="2">
    <citation type="submission" date="2010-03" db="EMBL/GenBank/DDBJ databases">
        <authorList>
            <person name="Pajon A."/>
        </authorList>
    </citation>
    <scope>NUCLEOTIDE SEQUENCE</scope>
    <source>
        <strain evidence="2">Type strain: 18P13</strain>
    </source>
</reference>
<dbReference type="PATRIC" id="fig|213810.4.peg.555"/>
<name>D4LB68_RUMC1</name>
<keyword evidence="3" id="KW-1185">Reference proteome</keyword>
<dbReference type="RefSeq" id="WP_015557770.1">
    <property type="nucleotide sequence ID" value="NC_021039.1"/>
</dbReference>
<dbReference type="HOGENOM" id="CLU_1106472_0_0_9"/>
<gene>
    <name evidence="2" type="ordered locus">RUM_06500</name>
</gene>
<keyword evidence="1" id="KW-0812">Transmembrane</keyword>
<keyword evidence="1" id="KW-0472">Membrane</keyword>
<keyword evidence="1" id="KW-1133">Transmembrane helix</keyword>
<evidence type="ECO:0000313" key="2">
    <source>
        <dbReference type="EMBL" id="CBL16863.1"/>
    </source>
</evidence>
<dbReference type="BioCyc" id="RCHA213810:RUM_RS03135-MONOMER"/>
<organism evidence="2 3">
    <name type="scientific">Ruminococcus champanellensis (strain DSM 18848 / JCM 17042 / KCTC 15320 / 18P13)</name>
    <dbReference type="NCBI Taxonomy" id="213810"/>
    <lineage>
        <taxon>Bacteria</taxon>
        <taxon>Bacillati</taxon>
        <taxon>Bacillota</taxon>
        <taxon>Clostridia</taxon>
        <taxon>Eubacteriales</taxon>
        <taxon>Oscillospiraceae</taxon>
        <taxon>Ruminococcus</taxon>
    </lineage>
</organism>
<evidence type="ECO:0000313" key="3">
    <source>
        <dbReference type="Proteomes" id="UP000007054"/>
    </source>
</evidence>
<dbReference type="AlphaFoldDB" id="D4LB68"/>
<dbReference type="GeneID" id="83155458"/>
<dbReference type="KEGG" id="rch:RUM_06500"/>
<feature type="transmembrane region" description="Helical" evidence="1">
    <location>
        <begin position="12"/>
        <end position="28"/>
    </location>
</feature>
<accession>D4LB68</accession>
<sequence length="251" mass="28220">MKNVYKRINRGLVLAGVLLVGFVIYVISDTLQFKKTKPLLKDMAADYMQKLCELNVTPEKYRSLEELAKQPDYVKSIQDDLTKLLNENWKDVESAQSQSFYYYGMNRSEVEAGYNSYLKDSGEVYGYITKMTAAVNNADCSVTKCGVNTAQVIMSFDCVVQYVGDPCWFSPAYPNAMQDIAGGNMYMYQEDVAIPQGKEQKRSSDLMSTTVTVSYEFTYQLVDGDWKIIYLDSLGWENGSTVIVSGEGGEA</sequence>
<dbReference type="STRING" id="213810.RUM_06500"/>
<dbReference type="EMBL" id="FP929052">
    <property type="protein sequence ID" value="CBL16863.1"/>
    <property type="molecule type" value="Genomic_DNA"/>
</dbReference>
<reference evidence="2" key="1">
    <citation type="submission" date="2010-03" db="EMBL/GenBank/DDBJ databases">
        <title>The genome sequence of Ruminococcus sp. 18P13.</title>
        <authorList>
            <consortium name="metaHIT consortium -- http://www.metahit.eu/"/>
            <person name="Pajon A."/>
            <person name="Turner K."/>
            <person name="Parkhill J."/>
            <person name="Bernalier A."/>
        </authorList>
    </citation>
    <scope>NUCLEOTIDE SEQUENCE [LARGE SCALE GENOMIC DNA]</scope>
    <source>
        <strain evidence="2">Type strain: 18P13</strain>
    </source>
</reference>
<protein>
    <submittedName>
        <fullName evidence="2">Uncharacterized protein</fullName>
    </submittedName>
</protein>
<evidence type="ECO:0000256" key="1">
    <source>
        <dbReference type="SAM" id="Phobius"/>
    </source>
</evidence>
<dbReference type="Proteomes" id="UP000007054">
    <property type="component" value="Chromosome"/>
</dbReference>
<proteinExistence type="predicted"/>